<evidence type="ECO:0008006" key="3">
    <source>
        <dbReference type="Google" id="ProtNLM"/>
    </source>
</evidence>
<dbReference type="Proteomes" id="UP001597557">
    <property type="component" value="Unassembled WGS sequence"/>
</dbReference>
<proteinExistence type="predicted"/>
<evidence type="ECO:0000313" key="1">
    <source>
        <dbReference type="EMBL" id="MFD2873596.1"/>
    </source>
</evidence>
<sequence>MEDVYKKSPHYAGVQIKVDPYRHFPLHGIEANLARAYNRSGQYDKGIDVLNKAIIHDPAYIALYLELLNDYYMKQNWQMIIETAQQGLAQMTTVDKSEGKSNLAAYVATGYEHLKNDEQGKYWRKKSDEYNPHPGLVY</sequence>
<gene>
    <name evidence="1" type="ORF">ACFS5N_14015</name>
</gene>
<organism evidence="1 2">
    <name type="scientific">Mucilaginibacter ximonensis</name>
    <dbReference type="NCBI Taxonomy" id="538021"/>
    <lineage>
        <taxon>Bacteria</taxon>
        <taxon>Pseudomonadati</taxon>
        <taxon>Bacteroidota</taxon>
        <taxon>Sphingobacteriia</taxon>
        <taxon>Sphingobacteriales</taxon>
        <taxon>Sphingobacteriaceae</taxon>
        <taxon>Mucilaginibacter</taxon>
    </lineage>
</organism>
<dbReference type="RefSeq" id="WP_377186683.1">
    <property type="nucleotide sequence ID" value="NZ_JBHUPD010000003.1"/>
</dbReference>
<keyword evidence="2" id="KW-1185">Reference proteome</keyword>
<dbReference type="SUPFAM" id="SSF81901">
    <property type="entry name" value="HCP-like"/>
    <property type="match status" value="1"/>
</dbReference>
<protein>
    <recommendedName>
        <fullName evidence="3">Tetratricopeptide repeat protein</fullName>
    </recommendedName>
</protein>
<name>A0ABW5YE61_9SPHI</name>
<accession>A0ABW5YE61</accession>
<evidence type="ECO:0000313" key="2">
    <source>
        <dbReference type="Proteomes" id="UP001597557"/>
    </source>
</evidence>
<comment type="caution">
    <text evidence="1">The sequence shown here is derived from an EMBL/GenBank/DDBJ whole genome shotgun (WGS) entry which is preliminary data.</text>
</comment>
<dbReference type="EMBL" id="JBHUPD010000003">
    <property type="protein sequence ID" value="MFD2873596.1"/>
    <property type="molecule type" value="Genomic_DNA"/>
</dbReference>
<dbReference type="InterPro" id="IPR011990">
    <property type="entry name" value="TPR-like_helical_dom_sf"/>
</dbReference>
<dbReference type="Gene3D" id="1.25.40.10">
    <property type="entry name" value="Tetratricopeptide repeat domain"/>
    <property type="match status" value="1"/>
</dbReference>
<reference evidence="2" key="1">
    <citation type="journal article" date="2019" name="Int. J. Syst. Evol. Microbiol.">
        <title>The Global Catalogue of Microorganisms (GCM) 10K type strain sequencing project: providing services to taxonomists for standard genome sequencing and annotation.</title>
        <authorList>
            <consortium name="The Broad Institute Genomics Platform"/>
            <consortium name="The Broad Institute Genome Sequencing Center for Infectious Disease"/>
            <person name="Wu L."/>
            <person name="Ma J."/>
        </authorList>
    </citation>
    <scope>NUCLEOTIDE SEQUENCE [LARGE SCALE GENOMIC DNA]</scope>
    <source>
        <strain evidence="2">KCTC 22437</strain>
    </source>
</reference>